<dbReference type="Gene3D" id="2.10.90.10">
    <property type="entry name" value="Cystine-knot cytokines"/>
    <property type="match status" value="1"/>
</dbReference>
<keyword evidence="4 9" id="KW-0732">Signal</keyword>
<dbReference type="InterPro" id="IPR029034">
    <property type="entry name" value="Cystine-knot_cytokine"/>
</dbReference>
<dbReference type="CDD" id="cd00135">
    <property type="entry name" value="PDGF"/>
    <property type="match status" value="1"/>
</dbReference>
<protein>
    <submittedName>
        <fullName evidence="11">Vascular endothelial growth factor C-like</fullName>
    </submittedName>
</protein>
<feature type="signal peptide" evidence="9">
    <location>
        <begin position="1"/>
        <end position="19"/>
    </location>
</feature>
<feature type="region of interest" description="Disordered" evidence="8">
    <location>
        <begin position="74"/>
        <end position="94"/>
    </location>
</feature>
<dbReference type="GO" id="GO:0048010">
    <property type="term" value="P:vascular endothelial growth factor receptor signaling pathway"/>
    <property type="evidence" value="ECO:0007669"/>
    <property type="project" value="TreeGrafter"/>
</dbReference>
<comment type="similarity">
    <text evidence="7">Belongs to the PDGF/VEGF growth factor family.</text>
</comment>
<evidence type="ECO:0000256" key="1">
    <source>
        <dbReference type="ARBA" id="ARBA00004613"/>
    </source>
</evidence>
<feature type="compositionally biased region" description="Polar residues" evidence="8">
    <location>
        <begin position="370"/>
        <end position="386"/>
    </location>
</feature>
<dbReference type="Pfam" id="PF03128">
    <property type="entry name" value="CXCXC"/>
    <property type="match status" value="2"/>
</dbReference>
<keyword evidence="2" id="KW-0964">Secreted</keyword>
<keyword evidence="5 7" id="KW-0339">Growth factor</keyword>
<dbReference type="Ensembl" id="ENSSFOT00015023191.2">
    <property type="protein sequence ID" value="ENSSFOP00015022940.2"/>
    <property type="gene ID" value="ENSSFOG00015014760.2"/>
</dbReference>
<accession>A0A8C9V557</accession>
<evidence type="ECO:0000256" key="7">
    <source>
        <dbReference type="RuleBase" id="RU003818"/>
    </source>
</evidence>
<evidence type="ECO:0000256" key="6">
    <source>
        <dbReference type="ARBA" id="ARBA00023157"/>
    </source>
</evidence>
<evidence type="ECO:0000259" key="10">
    <source>
        <dbReference type="PROSITE" id="PS50278"/>
    </source>
</evidence>
<dbReference type="GO" id="GO:0005615">
    <property type="term" value="C:extracellular space"/>
    <property type="evidence" value="ECO:0007669"/>
    <property type="project" value="TreeGrafter"/>
</dbReference>
<dbReference type="GO" id="GO:0060754">
    <property type="term" value="P:positive regulation of mast cell chemotaxis"/>
    <property type="evidence" value="ECO:0007669"/>
    <property type="project" value="TreeGrafter"/>
</dbReference>
<keyword evidence="6" id="KW-1015">Disulfide bond</keyword>
<dbReference type="GO" id="GO:0043185">
    <property type="term" value="F:vascular endothelial growth factor receptor 3 binding"/>
    <property type="evidence" value="ECO:0007669"/>
    <property type="project" value="TreeGrafter"/>
</dbReference>
<dbReference type="Pfam" id="PF00341">
    <property type="entry name" value="PDGF"/>
    <property type="match status" value="1"/>
</dbReference>
<dbReference type="GO" id="GO:0038084">
    <property type="term" value="P:vascular endothelial growth factor signaling pathway"/>
    <property type="evidence" value="ECO:0007669"/>
    <property type="project" value="TreeGrafter"/>
</dbReference>
<evidence type="ECO:0000256" key="4">
    <source>
        <dbReference type="ARBA" id="ARBA00022729"/>
    </source>
</evidence>
<dbReference type="GeneTree" id="ENSGT00940000156167"/>
<feature type="region of interest" description="Disordered" evidence="8">
    <location>
        <begin position="369"/>
        <end position="398"/>
    </location>
</feature>
<dbReference type="GeneID" id="108936764"/>
<dbReference type="GO" id="GO:0016020">
    <property type="term" value="C:membrane"/>
    <property type="evidence" value="ECO:0007669"/>
    <property type="project" value="InterPro"/>
</dbReference>
<feature type="chain" id="PRO_5034470320" evidence="9">
    <location>
        <begin position="20"/>
        <end position="398"/>
    </location>
</feature>
<evidence type="ECO:0000313" key="11">
    <source>
        <dbReference type="Ensembl" id="ENSSFOP00015022940.2"/>
    </source>
</evidence>
<evidence type="ECO:0000256" key="3">
    <source>
        <dbReference type="ARBA" id="ARBA00022657"/>
    </source>
</evidence>
<dbReference type="SMART" id="SM00141">
    <property type="entry name" value="PDGF"/>
    <property type="match status" value="1"/>
</dbReference>
<evidence type="ECO:0000256" key="5">
    <source>
        <dbReference type="ARBA" id="ARBA00023030"/>
    </source>
</evidence>
<comment type="subcellular location">
    <subcellularLocation>
        <location evidence="1">Secreted</location>
    </subcellularLocation>
</comment>
<name>A0A8C9V557_SCLFO</name>
<dbReference type="Proteomes" id="UP000694397">
    <property type="component" value="Chromosome 13"/>
</dbReference>
<dbReference type="GO" id="GO:0001666">
    <property type="term" value="P:response to hypoxia"/>
    <property type="evidence" value="ECO:0007669"/>
    <property type="project" value="TreeGrafter"/>
</dbReference>
<keyword evidence="12" id="KW-1185">Reference proteome</keyword>
<dbReference type="PROSITE" id="PS50278">
    <property type="entry name" value="PDGF_2"/>
    <property type="match status" value="1"/>
</dbReference>
<dbReference type="RefSeq" id="XP_018611843.2">
    <property type="nucleotide sequence ID" value="XM_018756327.2"/>
</dbReference>
<evidence type="ECO:0000256" key="8">
    <source>
        <dbReference type="SAM" id="MobiDB-lite"/>
    </source>
</evidence>
<dbReference type="PANTHER" id="PTHR12025">
    <property type="entry name" value="VASCULAR ENDOTHELIAL GROWTH FACTOR"/>
    <property type="match status" value="1"/>
</dbReference>
<gene>
    <name evidence="11" type="primary">LOC108936764</name>
</gene>
<proteinExistence type="inferred from homology"/>
<reference evidence="11" key="2">
    <citation type="submission" date="2025-08" db="UniProtKB">
        <authorList>
            <consortium name="Ensembl"/>
        </authorList>
    </citation>
    <scope>IDENTIFICATION</scope>
</reference>
<dbReference type="GO" id="GO:0045766">
    <property type="term" value="P:positive regulation of angiogenesis"/>
    <property type="evidence" value="ECO:0007669"/>
    <property type="project" value="TreeGrafter"/>
</dbReference>
<dbReference type="OrthoDB" id="9981160at2759"/>
<keyword evidence="3" id="KW-0037">Angiogenesis</keyword>
<dbReference type="InterPro" id="IPR004153">
    <property type="entry name" value="CXCXC_repeat"/>
</dbReference>
<reference evidence="11" key="3">
    <citation type="submission" date="2025-09" db="UniProtKB">
        <authorList>
            <consortium name="Ensembl"/>
        </authorList>
    </citation>
    <scope>IDENTIFICATION</scope>
</reference>
<dbReference type="KEGG" id="sfm:108936764"/>
<sequence>MQMLSVALWILSAFNLSHGRDLQADEREGAENKKAQPYSIRTWLETVSSMDDLLELLYPDYSLVHHCLQQALQGAPPSSSLKKAPVRTSRETANPKTQNLIKEIMTELQRTACHPREECVEVAKEHPESTSSFFRPRCISVHRCGGCCNHEGQECVSTRQNLVQKTLLQISPLEQNPSIITLTFVNHTSCDCQPKESLHTIRRRAITAYFSQCSPPDVPCSPDMVWDPTYCKCVSKNSSPLSAKELELLDAALLALCGPSKVLNREQCKCMCQNGLTEASCGPGQVLNDTSCQCACKQQPDPGVCPPNQTWDPERCGCVCRTDCPADQPRDPGTCQCQCRDGPQTCRLQRKMFRQETCSCYRPPFRISPKPSQLPQPAARQPQTRTSNREGWWLSRNH</sequence>
<dbReference type="GO" id="GO:0042056">
    <property type="term" value="F:chemoattractant activity"/>
    <property type="evidence" value="ECO:0007669"/>
    <property type="project" value="TreeGrafter"/>
</dbReference>
<reference evidence="11 12" key="1">
    <citation type="submission" date="2019-04" db="EMBL/GenBank/DDBJ databases">
        <authorList>
            <consortium name="Wellcome Sanger Institute Data Sharing"/>
        </authorList>
    </citation>
    <scope>NUCLEOTIDE SEQUENCE [LARGE SCALE GENOMIC DNA]</scope>
</reference>
<dbReference type="InterPro" id="IPR000072">
    <property type="entry name" value="PDGF/VEGF_dom"/>
</dbReference>
<evidence type="ECO:0000256" key="9">
    <source>
        <dbReference type="SAM" id="SignalP"/>
    </source>
</evidence>
<dbReference type="PANTHER" id="PTHR12025:SF3">
    <property type="entry name" value="VASCULAR ENDOTHELIAL GROWTH FACTOR C"/>
    <property type="match status" value="1"/>
</dbReference>
<dbReference type="AlphaFoldDB" id="A0A8C9V557"/>
<dbReference type="InterPro" id="IPR050507">
    <property type="entry name" value="PDGF/VEGF_growth_factor"/>
</dbReference>
<feature type="domain" description="Platelet-derived growth factor (PDGF) family profile" evidence="10">
    <location>
        <begin position="99"/>
        <end position="197"/>
    </location>
</feature>
<dbReference type="GO" id="GO:0008083">
    <property type="term" value="F:growth factor activity"/>
    <property type="evidence" value="ECO:0007669"/>
    <property type="project" value="UniProtKB-KW"/>
</dbReference>
<organism evidence="11 12">
    <name type="scientific">Scleropages formosus</name>
    <name type="common">Asian bonytongue</name>
    <name type="synonym">Osteoglossum formosum</name>
    <dbReference type="NCBI Taxonomy" id="113540"/>
    <lineage>
        <taxon>Eukaryota</taxon>
        <taxon>Metazoa</taxon>
        <taxon>Chordata</taxon>
        <taxon>Craniata</taxon>
        <taxon>Vertebrata</taxon>
        <taxon>Euteleostomi</taxon>
        <taxon>Actinopterygii</taxon>
        <taxon>Neopterygii</taxon>
        <taxon>Teleostei</taxon>
        <taxon>Osteoglossocephala</taxon>
        <taxon>Osteoglossomorpha</taxon>
        <taxon>Osteoglossiformes</taxon>
        <taxon>Osteoglossidae</taxon>
        <taxon>Scleropages</taxon>
    </lineage>
</organism>
<evidence type="ECO:0000313" key="12">
    <source>
        <dbReference type="Proteomes" id="UP000694397"/>
    </source>
</evidence>
<dbReference type="GO" id="GO:0001938">
    <property type="term" value="P:positive regulation of endothelial cell proliferation"/>
    <property type="evidence" value="ECO:0007669"/>
    <property type="project" value="TreeGrafter"/>
</dbReference>
<dbReference type="SUPFAM" id="SSF57501">
    <property type="entry name" value="Cystine-knot cytokines"/>
    <property type="match status" value="1"/>
</dbReference>
<evidence type="ECO:0000256" key="2">
    <source>
        <dbReference type="ARBA" id="ARBA00022525"/>
    </source>
</evidence>
<dbReference type="GO" id="GO:0050930">
    <property type="term" value="P:induction of positive chemotaxis"/>
    <property type="evidence" value="ECO:0007669"/>
    <property type="project" value="TreeGrafter"/>
</dbReference>
<dbReference type="GO" id="GO:0002040">
    <property type="term" value="P:sprouting angiogenesis"/>
    <property type="evidence" value="ECO:0007669"/>
    <property type="project" value="TreeGrafter"/>
</dbReference>